<sequence>MPFFILILVAAAALAVLVGVVFVVLGKGGQLARFEADFPPLNLPEGRPVGSRDLAGLLVPLSMWGYHVRAVDELLVRLTSTLREREERIEDLEWRLARLDPSYVPRGTGPSPGAYLPGEEELDGYADDVERVTLVPPPGGSPADTRAEDAPFGSAPAPDSGATPASTPETSPEFVSETTPEADDASVGGRGDDRS</sequence>
<dbReference type="EMBL" id="CP074402">
    <property type="protein sequence ID" value="QVJ02043.1"/>
    <property type="molecule type" value="Genomic_DNA"/>
</dbReference>
<name>A0A975QL08_9ACTN</name>
<feature type="region of interest" description="Disordered" evidence="1">
    <location>
        <begin position="101"/>
        <end position="120"/>
    </location>
</feature>
<keyword evidence="3" id="KW-1185">Reference proteome</keyword>
<evidence type="ECO:0000256" key="1">
    <source>
        <dbReference type="SAM" id="MobiDB-lite"/>
    </source>
</evidence>
<feature type="region of interest" description="Disordered" evidence="1">
    <location>
        <begin position="131"/>
        <end position="195"/>
    </location>
</feature>
<protein>
    <recommendedName>
        <fullName evidence="4">DivIVA domain-containing protein</fullName>
    </recommendedName>
</protein>
<dbReference type="KEGG" id="nec:KGD82_03975"/>
<gene>
    <name evidence="2" type="ORF">KGD82_03975</name>
</gene>
<evidence type="ECO:0000313" key="2">
    <source>
        <dbReference type="EMBL" id="QVJ02043.1"/>
    </source>
</evidence>
<organism evidence="2 3">
    <name type="scientific">Nocardiopsis eucommiae</name>
    <dbReference type="NCBI Taxonomy" id="2831970"/>
    <lineage>
        <taxon>Bacteria</taxon>
        <taxon>Bacillati</taxon>
        <taxon>Actinomycetota</taxon>
        <taxon>Actinomycetes</taxon>
        <taxon>Streptosporangiales</taxon>
        <taxon>Nocardiopsidaceae</taxon>
        <taxon>Nocardiopsis</taxon>
    </lineage>
</organism>
<reference evidence="2" key="1">
    <citation type="submission" date="2021-05" db="EMBL/GenBank/DDBJ databases">
        <authorList>
            <person name="Kaiqin L."/>
            <person name="Jian G."/>
        </authorList>
    </citation>
    <scope>NUCLEOTIDE SEQUENCE</scope>
    <source>
        <strain evidence="2">HDS5</strain>
    </source>
</reference>
<accession>A0A975QL08</accession>
<dbReference type="AlphaFoldDB" id="A0A975QL08"/>
<evidence type="ECO:0008006" key="4">
    <source>
        <dbReference type="Google" id="ProtNLM"/>
    </source>
</evidence>
<proteinExistence type="predicted"/>
<dbReference type="Proteomes" id="UP000682416">
    <property type="component" value="Chromosome"/>
</dbReference>
<evidence type="ECO:0000313" key="3">
    <source>
        <dbReference type="Proteomes" id="UP000682416"/>
    </source>
</evidence>